<dbReference type="AlphaFoldDB" id="A0A916LHU1"/>
<gene>
    <name evidence="2" type="ORF">ERS007739_05583</name>
</gene>
<dbReference type="Proteomes" id="UP000039021">
    <property type="component" value="Unassembled WGS sequence"/>
</dbReference>
<feature type="compositionally biased region" description="Low complexity" evidence="1">
    <location>
        <begin position="45"/>
        <end position="54"/>
    </location>
</feature>
<evidence type="ECO:0000313" key="3">
    <source>
        <dbReference type="Proteomes" id="UP000039021"/>
    </source>
</evidence>
<evidence type="ECO:0000313" key="2">
    <source>
        <dbReference type="EMBL" id="CPC15694.1"/>
    </source>
</evidence>
<accession>A0A916LHU1</accession>
<protein>
    <submittedName>
        <fullName evidence="2">Uncharacterized protein</fullName>
    </submittedName>
</protein>
<dbReference type="EMBL" id="CSBK01004769">
    <property type="protein sequence ID" value="CPC15694.1"/>
    <property type="molecule type" value="Genomic_DNA"/>
</dbReference>
<proteinExistence type="predicted"/>
<name>A0A916LHU1_MYCTX</name>
<evidence type="ECO:0000256" key="1">
    <source>
        <dbReference type="SAM" id="MobiDB-lite"/>
    </source>
</evidence>
<sequence length="54" mass="5434">MSAPPTPAPKAASVQRSMFTHGSRWVIIGSDVSACTTAAPPPGSPTTSATRAHS</sequence>
<feature type="region of interest" description="Disordered" evidence="1">
    <location>
        <begin position="34"/>
        <end position="54"/>
    </location>
</feature>
<comment type="caution">
    <text evidence="2">The sequence shown here is derived from an EMBL/GenBank/DDBJ whole genome shotgun (WGS) entry which is preliminary data.</text>
</comment>
<organism evidence="2 3">
    <name type="scientific">Mycobacterium tuberculosis</name>
    <dbReference type="NCBI Taxonomy" id="1773"/>
    <lineage>
        <taxon>Bacteria</taxon>
        <taxon>Bacillati</taxon>
        <taxon>Actinomycetota</taxon>
        <taxon>Actinomycetes</taxon>
        <taxon>Mycobacteriales</taxon>
        <taxon>Mycobacteriaceae</taxon>
        <taxon>Mycobacterium</taxon>
        <taxon>Mycobacterium tuberculosis complex</taxon>
    </lineage>
</organism>
<reference evidence="3" key="1">
    <citation type="submission" date="2015-03" db="EMBL/GenBank/DDBJ databases">
        <authorList>
            <consortium name="Pathogen Informatics"/>
        </authorList>
    </citation>
    <scope>NUCLEOTIDE SEQUENCE [LARGE SCALE GENOMIC DNA]</scope>
    <source>
        <strain evidence="3">N09902308</strain>
    </source>
</reference>